<dbReference type="PRINTS" id="PR00376">
    <property type="entry name" value="IL1BCENZYME"/>
</dbReference>
<dbReference type="PROSITE" id="PS50208">
    <property type="entry name" value="CASPASE_P20"/>
    <property type="match status" value="1"/>
</dbReference>
<dbReference type="PROSITE" id="PS50207">
    <property type="entry name" value="CASPASE_P10"/>
    <property type="match status" value="1"/>
</dbReference>
<dbReference type="Gene3D" id="3.40.50.1460">
    <property type="match status" value="1"/>
</dbReference>
<feature type="domain" description="RING-type" evidence="23">
    <location>
        <begin position="1968"/>
        <end position="2007"/>
    </location>
</feature>
<gene>
    <name evidence="26" type="ORF">PLXY2_LOCUS5568</name>
</gene>
<protein>
    <recommendedName>
        <fullName evidence="7">E3 ubiquitin-protein ligase BRE1</fullName>
        <ecNumber evidence="6">2.3.2.27</ecNumber>
    </recommendedName>
    <alternativeName>
        <fullName evidence="18">FGGY carbohydrate kinase domain-containing protein</fullName>
    </alternativeName>
    <alternativeName>
        <fullName evidence="17">RING-type E3 ubiquitin transferase BRE1</fullName>
    </alternativeName>
</protein>
<dbReference type="Pfam" id="PF00656">
    <property type="entry name" value="Peptidase_C14"/>
    <property type="match status" value="1"/>
</dbReference>
<dbReference type="Pfam" id="PF23724">
    <property type="entry name" value="Dredd_2nd"/>
    <property type="match status" value="1"/>
</dbReference>
<evidence type="ECO:0000256" key="10">
    <source>
        <dbReference type="ARBA" id="ARBA00022771"/>
    </source>
</evidence>
<dbReference type="InterPro" id="IPR006003">
    <property type="entry name" value="FGGY_RbtK-like"/>
</dbReference>
<evidence type="ECO:0000256" key="4">
    <source>
        <dbReference type="ARBA" id="ARBA00005555"/>
    </source>
</evidence>
<dbReference type="Pfam" id="PF00370">
    <property type="entry name" value="FGGY_N"/>
    <property type="match status" value="1"/>
</dbReference>
<evidence type="ECO:0000256" key="2">
    <source>
        <dbReference type="ARBA" id="ARBA00004123"/>
    </source>
</evidence>
<dbReference type="InterPro" id="IPR043129">
    <property type="entry name" value="ATPase_NBD"/>
</dbReference>
<evidence type="ECO:0000313" key="27">
    <source>
        <dbReference type="Proteomes" id="UP000653454"/>
    </source>
</evidence>
<proteinExistence type="inferred from homology"/>
<dbReference type="GO" id="GO:0016301">
    <property type="term" value="F:kinase activity"/>
    <property type="evidence" value="ECO:0007669"/>
    <property type="project" value="UniProtKB-KW"/>
</dbReference>
<name>A0A8S4EFK1_PLUXY</name>
<dbReference type="NCBIfam" id="TIGR01315">
    <property type="entry name" value="5C_CHO_kinase"/>
    <property type="match status" value="1"/>
</dbReference>
<dbReference type="GO" id="GO:0033503">
    <property type="term" value="C:HULC complex"/>
    <property type="evidence" value="ECO:0007669"/>
    <property type="project" value="TreeGrafter"/>
</dbReference>
<accession>A0A8S4EFK1</accession>
<dbReference type="Pfam" id="PF26052">
    <property type="entry name" value="BRE1B"/>
    <property type="match status" value="1"/>
</dbReference>
<dbReference type="InterPro" id="IPR018957">
    <property type="entry name" value="Znf_C3HC4_RING-type"/>
</dbReference>
<dbReference type="PROSITE" id="PS50089">
    <property type="entry name" value="ZF_RING_2"/>
    <property type="match status" value="1"/>
</dbReference>
<evidence type="ECO:0000256" key="18">
    <source>
        <dbReference type="ARBA" id="ARBA00074355"/>
    </source>
</evidence>
<dbReference type="GO" id="GO:0005975">
    <property type="term" value="P:carbohydrate metabolic process"/>
    <property type="evidence" value="ECO:0007669"/>
    <property type="project" value="InterPro"/>
</dbReference>
<evidence type="ECO:0000256" key="6">
    <source>
        <dbReference type="ARBA" id="ARBA00012483"/>
    </source>
</evidence>
<evidence type="ECO:0000256" key="11">
    <source>
        <dbReference type="ARBA" id="ARBA00022777"/>
    </source>
</evidence>
<evidence type="ECO:0000259" key="25">
    <source>
        <dbReference type="PROSITE" id="PS50208"/>
    </source>
</evidence>
<dbReference type="FunFam" id="3.30.420.40:FF:000101">
    <property type="entry name" value="FGGY carbohydrate kinase domain-containing protein"/>
    <property type="match status" value="1"/>
</dbReference>
<dbReference type="InterPro" id="IPR017907">
    <property type="entry name" value="Znf_RING_CS"/>
</dbReference>
<dbReference type="InterPro" id="IPR056259">
    <property type="entry name" value="Dredd_N"/>
</dbReference>
<evidence type="ECO:0000256" key="13">
    <source>
        <dbReference type="ARBA" id="ARBA00022833"/>
    </source>
</evidence>
<feature type="region of interest" description="Disordered" evidence="22">
    <location>
        <begin position="1700"/>
        <end position="1724"/>
    </location>
</feature>
<evidence type="ECO:0000256" key="9">
    <source>
        <dbReference type="ARBA" id="ARBA00022723"/>
    </source>
</evidence>
<dbReference type="InterPro" id="IPR058642">
    <property type="entry name" value="BRE1A/B-like_dom"/>
</dbReference>
<dbReference type="EMBL" id="CAJHNJ030000016">
    <property type="protein sequence ID" value="CAG9114732.1"/>
    <property type="molecule type" value="Genomic_DNA"/>
</dbReference>
<evidence type="ECO:0000256" key="7">
    <source>
        <dbReference type="ARBA" id="ARBA00019976"/>
    </source>
</evidence>
<feature type="coiled-coil region" evidence="21">
    <location>
        <begin position="1329"/>
        <end position="1445"/>
    </location>
</feature>
<keyword evidence="27" id="KW-1185">Reference proteome</keyword>
<dbReference type="Gene3D" id="3.30.420.40">
    <property type="match status" value="1"/>
</dbReference>
<comment type="catalytic activity">
    <reaction evidence="1">
        <text>S-ubiquitinyl-[E2 ubiquitin-conjugating enzyme]-L-cysteine + [acceptor protein]-L-lysine = [E2 ubiquitin-conjugating enzyme]-L-cysteine + N(6)-ubiquitinyl-[acceptor protein]-L-lysine.</text>
        <dbReference type="EC" id="2.3.2.27"/>
    </reaction>
</comment>
<dbReference type="PANTHER" id="PTHR23163:SF0">
    <property type="entry name" value="E3 UBIQUITIN-PROTEIN LIGASE BRE1"/>
    <property type="match status" value="1"/>
</dbReference>
<dbReference type="GO" id="GO:0005634">
    <property type="term" value="C:nucleus"/>
    <property type="evidence" value="ECO:0007669"/>
    <property type="project" value="UniProtKB-SubCell"/>
</dbReference>
<dbReference type="InterPro" id="IPR018484">
    <property type="entry name" value="FGGY_N"/>
</dbReference>
<evidence type="ECO:0000259" key="23">
    <source>
        <dbReference type="PROSITE" id="PS50089"/>
    </source>
</evidence>
<dbReference type="InterPro" id="IPR011600">
    <property type="entry name" value="Pept_C14_caspase"/>
</dbReference>
<keyword evidence="15 21" id="KW-0175">Coiled coil</keyword>
<keyword evidence="8" id="KW-0808">Transferase</keyword>
<dbReference type="SUPFAM" id="SSF52129">
    <property type="entry name" value="Caspase-like"/>
    <property type="match status" value="1"/>
</dbReference>
<keyword evidence="14" id="KW-0156">Chromatin regulator</keyword>
<evidence type="ECO:0000256" key="12">
    <source>
        <dbReference type="ARBA" id="ARBA00022786"/>
    </source>
</evidence>
<dbReference type="FunFam" id="3.30.40.10:FF:000040">
    <property type="entry name" value="E3 ubiquitin protein ligase"/>
    <property type="match status" value="1"/>
</dbReference>
<dbReference type="GO" id="GO:0004197">
    <property type="term" value="F:cysteine-type endopeptidase activity"/>
    <property type="evidence" value="ECO:0007669"/>
    <property type="project" value="InterPro"/>
</dbReference>
<dbReference type="GO" id="GO:0016773">
    <property type="term" value="F:phosphotransferase activity, alcohol group as acceptor"/>
    <property type="evidence" value="ECO:0007669"/>
    <property type="project" value="InterPro"/>
</dbReference>
<keyword evidence="16" id="KW-0539">Nucleus</keyword>
<dbReference type="InterPro" id="IPR013956">
    <property type="entry name" value="E3_ubiquit_lig_Bre1"/>
</dbReference>
<dbReference type="Proteomes" id="UP000653454">
    <property type="component" value="Unassembled WGS sequence"/>
</dbReference>
<dbReference type="Pfam" id="PF00097">
    <property type="entry name" value="zf-C3HC4"/>
    <property type="match status" value="1"/>
</dbReference>
<keyword evidence="11" id="KW-0418">Kinase</keyword>
<keyword evidence="10 19" id="KW-0863">Zinc-finger</keyword>
<evidence type="ECO:0000256" key="16">
    <source>
        <dbReference type="ARBA" id="ARBA00023242"/>
    </source>
</evidence>
<feature type="coiled-coil region" evidence="21">
    <location>
        <begin position="1847"/>
        <end position="1944"/>
    </location>
</feature>
<dbReference type="CDD" id="cd16705">
    <property type="entry name" value="RING-HC_dBre1-like"/>
    <property type="match status" value="1"/>
</dbReference>
<dbReference type="Pfam" id="PF02782">
    <property type="entry name" value="FGGY_C"/>
    <property type="match status" value="1"/>
</dbReference>
<evidence type="ECO:0000313" key="26">
    <source>
        <dbReference type="EMBL" id="CAG9114732.1"/>
    </source>
</evidence>
<dbReference type="InterPro" id="IPR002138">
    <property type="entry name" value="Pept_C14_p10"/>
</dbReference>
<dbReference type="EC" id="2.3.2.27" evidence="6"/>
<feature type="domain" description="Caspase family p20" evidence="25">
    <location>
        <begin position="358"/>
        <end position="494"/>
    </location>
</feature>
<evidence type="ECO:0000256" key="22">
    <source>
        <dbReference type="SAM" id="MobiDB-lite"/>
    </source>
</evidence>
<evidence type="ECO:0000256" key="8">
    <source>
        <dbReference type="ARBA" id="ARBA00022679"/>
    </source>
</evidence>
<dbReference type="SMART" id="SM00184">
    <property type="entry name" value="RING"/>
    <property type="match status" value="1"/>
</dbReference>
<dbReference type="PROSITE" id="PS00518">
    <property type="entry name" value="ZF_RING_1"/>
    <property type="match status" value="1"/>
</dbReference>
<comment type="similarity">
    <text evidence="5 20">Belongs to the peptidase C14A family.</text>
</comment>
<dbReference type="Gene3D" id="3.30.40.10">
    <property type="entry name" value="Zinc/RING finger domain, C3HC4 (zinc finger)"/>
    <property type="match status" value="1"/>
</dbReference>
<evidence type="ECO:0000256" key="14">
    <source>
        <dbReference type="ARBA" id="ARBA00022853"/>
    </source>
</evidence>
<keyword evidence="12" id="KW-0833">Ubl conjugation pathway</keyword>
<dbReference type="Pfam" id="PF23725">
    <property type="entry name" value="Dredd_N"/>
    <property type="match status" value="1"/>
</dbReference>
<dbReference type="InterPro" id="IPR001841">
    <property type="entry name" value="Znf_RING"/>
</dbReference>
<evidence type="ECO:0000256" key="1">
    <source>
        <dbReference type="ARBA" id="ARBA00000900"/>
    </source>
</evidence>
<dbReference type="InterPro" id="IPR001309">
    <property type="entry name" value="Pept_C14_p20"/>
</dbReference>
<comment type="pathway">
    <text evidence="3">Protein modification; protein ubiquitination.</text>
</comment>
<dbReference type="SUPFAM" id="SSF53067">
    <property type="entry name" value="Actin-like ATPase domain"/>
    <property type="match status" value="2"/>
</dbReference>
<sequence>MGPWGPDAKSLVKEISSRLADVSGDKRAGAYLRQRLSLAIQRGNVASVLGTLPQGPGLEGHENEELNSVHKNIHNITVNVIAEVQRDLTPYDITSLVFLLYDIPETALQRLTLLQRVSRDISGKDLNLLYDWAVYAHLRATWKYEFLEALVVCQLYGVIRKLGFSVPTVKKLYSTENPVVCHISPMKIALYRLCEEMNSDNLNRFKKTLLSYNIDVSQHETTELVLLELLCCRFISIAKINDLRQLDNECEMDKLVKIIENCPGLLSCAQKIKEAERKLNTKFICNDKNVIHHSTPEVSVSEPNSGEKYTVNEKFTGNFNDIYDSLAHLMEEKLSFVNLKADTTKPNPDTYHIRNSKRVGICYIINQETFYPTKESIENKINAVPLETRKGSSKDRDLLKSTMENLNFHVEISNDLRHDEILPSIKKAIRSKVQDEDSIFILCILSHGIEGHIYGADSVPLNVKDIEQLLDSEDAVKLRNKPKVLIIQACQSRKDKDPLKLIADGPQSSRSNHYYLPKSDFLILWATAPEYEAYRLGSHGSVFIHLLCDIIHKTANKQHFADMCTKRVKVCPLVMDVDNIYFIGVDVGSGSARAALVDTKGHVLKACVKELKTWKPAVDFYEQSSNNVWDCCVACIKDVTEHINPENIKGIGFDATCSLVALDKNCNPAAVSNSSNNEQNIIMWMDHRAHAEADLINKTNHDILKYVGGKVSLEMEMPKLLWLKKNLSNKWADFGYFFDLPDFLTWKATGSFSRSLCSLVCKWNYECSLDGKRGWNISYLQEIGLEDLSNDGYKKIGNKVLMPGEVCGGLTKKVADVLGLRAGTPVATSIIDAHAGGLGMVGTNGEGISRDMSSRLSLICGTSTCHMAVNASPVMAQGIWGPYFSAMVPEMWLNEAGQSASGMLMDHVIASHPAGIDMLKKSSTGDVRAQLRQTLASMAASKHLPDVSMLSKDFHVWPDYHGNRSPLADPSMRGAVVGLAIDNSVENLALMYLATLQALSYGTRHIIETLELSGYRPFQSLLICGGLAKDPLFVQTQADVVGLPMLKPQEKDSVLVGAAILGACASQHFNNVQDAINNMGGSADVIKPNASIKTYHDKKYKFVNIDKRGKMSKRGADDSGNGSSQPPIKKVHFEPHLIGPVSTLEEMDIKVLQFQNKKLAQRIEQRHRCEAELRARIEQLEKRQTQDDAVLCVVNRYWNLLNEDIRVLLQRFDAETADESENKNENEATTSFLMQLSTWDKEEIDAQLANRVQVSKRAVAKVLQAFDRLQQRNDKIWHAIKGEGEEGAPAPSLDEVIRATNEEVTAENVRLQALCTTLHESHHAMTLRVAQLQDAVNSRDTENAELKNQIDDLQYELMKVRSRNDKLENHLAEAIEKLKSLHQSGAAPSTCPAPAATVASNAKLEDIAAELEEQRELANNRLAELDRLHRQHRDTLKEVEKLKMDIRQLPESVIVETTEYKCLQSQFSVLYNESMQMKTALDETRLQLQNAKNQHMRQIEMMESEELSRQKALRAEMIQLEDVLGQLRKEYEMLRIEFEQNLAANEQTGPINREMRHLITSLQNHNQQLKGEVHRYKRKYKDTSQELNKVRKELEEASARGGAGSSAAAPDAPDEKPLAVKKEEPDPETDEAAQADSKAALKEHRAAKLQEQDQLIKDLKQQLKKAVNEQKELKLLLDMYKGVGKEQRDKVQLMAAERRARQELDDHRQKAKMAQESKRERRLADEDALRKIKQLEEQKYELQKQLSSAARPPGDALHGFTRPFAGSQEEEALLNEMEVTGQAFEDMQEQNSRLIQQLREKDDANFKLMSERIKANSLHKLLREEKQLLQEQVLTRDQQIESMGAVARRLEEKERLLQATLSAVEKELLLRQQAMEMHKRKAIESAQSAADLKLHLEKYHAQMKEAQQVVAEKTSALEAEAYKTKRLHEELAVLRRKAERMKKMEQAGSSMDEVLLEEIREYKETLTCPSCKVKRKDAVLTKCFHVFCWDCLRTRYETRQRKCPKCNAAFGANDYHRLYLST</sequence>
<dbReference type="PANTHER" id="PTHR23163">
    <property type="entry name" value="RING FINGER PROTEIN-RELATED"/>
    <property type="match status" value="1"/>
</dbReference>
<evidence type="ECO:0000256" key="3">
    <source>
        <dbReference type="ARBA" id="ARBA00004906"/>
    </source>
</evidence>
<evidence type="ECO:0000256" key="20">
    <source>
        <dbReference type="RuleBase" id="RU003971"/>
    </source>
</evidence>
<dbReference type="GO" id="GO:0006508">
    <property type="term" value="P:proteolysis"/>
    <property type="evidence" value="ECO:0007669"/>
    <property type="project" value="InterPro"/>
</dbReference>
<dbReference type="CDD" id="cd07782">
    <property type="entry name" value="ASKHA_NBD_FGGY_D-RBK"/>
    <property type="match status" value="1"/>
</dbReference>
<feature type="region of interest" description="Disordered" evidence="22">
    <location>
        <begin position="1594"/>
        <end position="1644"/>
    </location>
</feature>
<dbReference type="GO" id="GO:0008270">
    <property type="term" value="F:zinc ion binding"/>
    <property type="evidence" value="ECO:0007669"/>
    <property type="project" value="UniProtKB-KW"/>
</dbReference>
<keyword evidence="13" id="KW-0862">Zinc</keyword>
<dbReference type="Gene3D" id="1.20.58.2240">
    <property type="match status" value="1"/>
</dbReference>
<dbReference type="Pfam" id="PF26095">
    <property type="entry name" value="CC_Bre1"/>
    <property type="match status" value="1"/>
</dbReference>
<evidence type="ECO:0000256" key="21">
    <source>
        <dbReference type="SAM" id="Coils"/>
    </source>
</evidence>
<dbReference type="SUPFAM" id="SSF57850">
    <property type="entry name" value="RING/U-box"/>
    <property type="match status" value="1"/>
</dbReference>
<feature type="region of interest" description="Disordered" evidence="22">
    <location>
        <begin position="1110"/>
        <end position="1130"/>
    </location>
</feature>
<dbReference type="InterPro" id="IPR056260">
    <property type="entry name" value="Dredd_2nd"/>
</dbReference>
<dbReference type="GO" id="GO:0061630">
    <property type="term" value="F:ubiquitin protein ligase activity"/>
    <property type="evidence" value="ECO:0007669"/>
    <property type="project" value="UniProtKB-EC"/>
</dbReference>
<evidence type="ECO:0000256" key="19">
    <source>
        <dbReference type="PROSITE-ProRule" id="PRU00175"/>
    </source>
</evidence>
<comment type="caution">
    <text evidence="26">The sequence shown here is derived from an EMBL/GenBank/DDBJ whole genome shotgun (WGS) entry which is preliminary data.</text>
</comment>
<evidence type="ECO:0000256" key="5">
    <source>
        <dbReference type="ARBA" id="ARBA00010134"/>
    </source>
</evidence>
<dbReference type="InterPro" id="IPR013083">
    <property type="entry name" value="Znf_RING/FYVE/PHD"/>
</dbReference>
<reference evidence="26" key="1">
    <citation type="submission" date="2020-11" db="EMBL/GenBank/DDBJ databases">
        <authorList>
            <person name="Whiteford S."/>
        </authorList>
    </citation>
    <scope>NUCLEOTIDE SEQUENCE</scope>
</reference>
<dbReference type="InterPro" id="IPR058643">
    <property type="entry name" value="BRE1-like_CC"/>
</dbReference>
<evidence type="ECO:0000256" key="15">
    <source>
        <dbReference type="ARBA" id="ARBA00023054"/>
    </source>
</evidence>
<evidence type="ECO:0000259" key="24">
    <source>
        <dbReference type="PROSITE" id="PS50207"/>
    </source>
</evidence>
<dbReference type="InterPro" id="IPR029030">
    <property type="entry name" value="Caspase-like_dom_sf"/>
</dbReference>
<comment type="subcellular location">
    <subcellularLocation>
        <location evidence="2">Nucleus</location>
    </subcellularLocation>
</comment>
<dbReference type="InterPro" id="IPR018485">
    <property type="entry name" value="FGGY_C"/>
</dbReference>
<organism evidence="26 27">
    <name type="scientific">Plutella xylostella</name>
    <name type="common">Diamondback moth</name>
    <name type="synonym">Plutella maculipennis</name>
    <dbReference type="NCBI Taxonomy" id="51655"/>
    <lineage>
        <taxon>Eukaryota</taxon>
        <taxon>Metazoa</taxon>
        <taxon>Ecdysozoa</taxon>
        <taxon>Arthropoda</taxon>
        <taxon>Hexapoda</taxon>
        <taxon>Insecta</taxon>
        <taxon>Pterygota</taxon>
        <taxon>Neoptera</taxon>
        <taxon>Endopterygota</taxon>
        <taxon>Lepidoptera</taxon>
        <taxon>Glossata</taxon>
        <taxon>Ditrysia</taxon>
        <taxon>Yponomeutoidea</taxon>
        <taxon>Plutellidae</taxon>
        <taxon>Plutella</taxon>
    </lineage>
</organism>
<dbReference type="SMART" id="SM00115">
    <property type="entry name" value="CASc"/>
    <property type="match status" value="1"/>
</dbReference>
<feature type="compositionally biased region" description="Basic and acidic residues" evidence="22">
    <location>
        <begin position="1613"/>
        <end position="1624"/>
    </location>
</feature>
<evidence type="ECO:0000256" key="17">
    <source>
        <dbReference type="ARBA" id="ARBA00031666"/>
    </source>
</evidence>
<dbReference type="InterPro" id="IPR015917">
    <property type="entry name" value="Pept_C14A"/>
</dbReference>
<feature type="domain" description="Caspase family p10" evidence="24">
    <location>
        <begin position="518"/>
        <end position="566"/>
    </location>
</feature>
<dbReference type="GO" id="GO:0006325">
    <property type="term" value="P:chromatin organization"/>
    <property type="evidence" value="ECO:0007669"/>
    <property type="project" value="UniProtKB-KW"/>
</dbReference>
<comment type="similarity">
    <text evidence="4">Belongs to the BRE1 family.</text>
</comment>
<keyword evidence="9" id="KW-0479">Metal-binding</keyword>